<sequence length="72" mass="8275">MSMKERLFYVLLGVFTAWLVGLFGGFCWILASDVTKLDPMMTLVAGLGVGVITEFFIMALTLSWQYWFRKKE</sequence>
<gene>
    <name evidence="2" type="ORF">S03H2_32646</name>
</gene>
<feature type="transmembrane region" description="Helical" evidence="1">
    <location>
        <begin position="7"/>
        <end position="31"/>
    </location>
</feature>
<evidence type="ECO:0000313" key="2">
    <source>
        <dbReference type="EMBL" id="GAH57478.1"/>
    </source>
</evidence>
<feature type="non-terminal residue" evidence="2">
    <location>
        <position position="72"/>
    </location>
</feature>
<name>X1IIW3_9ZZZZ</name>
<keyword evidence="1" id="KW-1133">Transmembrane helix</keyword>
<proteinExistence type="predicted"/>
<feature type="transmembrane region" description="Helical" evidence="1">
    <location>
        <begin position="43"/>
        <end position="68"/>
    </location>
</feature>
<keyword evidence="1" id="KW-0472">Membrane</keyword>
<dbReference type="AlphaFoldDB" id="X1IIW3"/>
<comment type="caution">
    <text evidence="2">The sequence shown here is derived from an EMBL/GenBank/DDBJ whole genome shotgun (WGS) entry which is preliminary data.</text>
</comment>
<protein>
    <submittedName>
        <fullName evidence="2">Uncharacterized protein</fullName>
    </submittedName>
</protein>
<reference evidence="2" key="1">
    <citation type="journal article" date="2014" name="Front. Microbiol.">
        <title>High frequency of phylogenetically diverse reductive dehalogenase-homologous genes in deep subseafloor sedimentary metagenomes.</title>
        <authorList>
            <person name="Kawai M."/>
            <person name="Futagami T."/>
            <person name="Toyoda A."/>
            <person name="Takaki Y."/>
            <person name="Nishi S."/>
            <person name="Hori S."/>
            <person name="Arai W."/>
            <person name="Tsubouchi T."/>
            <person name="Morono Y."/>
            <person name="Uchiyama I."/>
            <person name="Ito T."/>
            <person name="Fujiyama A."/>
            <person name="Inagaki F."/>
            <person name="Takami H."/>
        </authorList>
    </citation>
    <scope>NUCLEOTIDE SEQUENCE</scope>
    <source>
        <strain evidence="2">Expedition CK06-06</strain>
    </source>
</reference>
<organism evidence="2">
    <name type="scientific">marine sediment metagenome</name>
    <dbReference type="NCBI Taxonomy" id="412755"/>
    <lineage>
        <taxon>unclassified sequences</taxon>
        <taxon>metagenomes</taxon>
        <taxon>ecological metagenomes</taxon>
    </lineage>
</organism>
<keyword evidence="1" id="KW-0812">Transmembrane</keyword>
<dbReference type="EMBL" id="BARU01019839">
    <property type="protein sequence ID" value="GAH57478.1"/>
    <property type="molecule type" value="Genomic_DNA"/>
</dbReference>
<evidence type="ECO:0000256" key="1">
    <source>
        <dbReference type="SAM" id="Phobius"/>
    </source>
</evidence>
<accession>X1IIW3</accession>